<protein>
    <submittedName>
        <fullName evidence="1">Uncharacterized protein</fullName>
    </submittedName>
</protein>
<name>A0A0E9LUJ6_9BACT</name>
<dbReference type="STRING" id="1236989.JCM15548_11049"/>
<keyword evidence="2" id="KW-1185">Reference proteome</keyword>
<dbReference type="PROSITE" id="PS51257">
    <property type="entry name" value="PROKAR_LIPOPROTEIN"/>
    <property type="match status" value="1"/>
</dbReference>
<dbReference type="AlphaFoldDB" id="A0A0E9LUJ6"/>
<dbReference type="OrthoDB" id="1116560at2"/>
<proteinExistence type="predicted"/>
<gene>
    <name evidence="1" type="ORF">JCM15548_11049</name>
</gene>
<evidence type="ECO:0000313" key="2">
    <source>
        <dbReference type="Proteomes" id="UP000032900"/>
    </source>
</evidence>
<dbReference type="Proteomes" id="UP000032900">
    <property type="component" value="Unassembled WGS sequence"/>
</dbReference>
<organism evidence="1 2">
    <name type="scientific">Geofilum rubicundum JCM 15548</name>
    <dbReference type="NCBI Taxonomy" id="1236989"/>
    <lineage>
        <taxon>Bacteria</taxon>
        <taxon>Pseudomonadati</taxon>
        <taxon>Bacteroidota</taxon>
        <taxon>Bacteroidia</taxon>
        <taxon>Marinilabiliales</taxon>
        <taxon>Marinilabiliaceae</taxon>
        <taxon>Geofilum</taxon>
    </lineage>
</organism>
<accession>A0A0E9LUJ6</accession>
<comment type="caution">
    <text evidence="1">The sequence shown here is derived from an EMBL/GenBank/DDBJ whole genome shotgun (WGS) entry which is preliminary data.</text>
</comment>
<dbReference type="EMBL" id="BAZW01000005">
    <property type="protein sequence ID" value="GAO28909.1"/>
    <property type="molecule type" value="Genomic_DNA"/>
</dbReference>
<sequence length="547" mass="61150">MKWMNIFKGLLMGALVVFSGCKQDDVFINEPQDGDMRSVGLAGPFASFNLSVDDFLDDLAEEDIYVDEEGVLFFQYRESVFVNWESLVTLRDVNERWSYSLPVFAPPLKAASSELLFSEEVVLSHQDDVRYDRVTLLDGELDLSFEVPPGLEGSITVEIPQATTANGEVLRVEFVVDPLGFATSNELPLSLVDFQVEFDSETEEPYNSHLDINVYEDLSLTAFPTGGEIALNFSLTDLKKKSAYGYFGDQTATREDAELEFDVFEEVEDLAAHVELEDFELDIEIFNSIGVPFYVEANNVRFFQRDVETPDSYLIIDGENKAVIDYIPNAVETEPLTPGRTTFSVSGNNSNLIEIGNTFPVRMMVDLVSRSNPPAPEGVVADKDNFMLEVEELQADLVFKLPLWFRATDYARTDTIEFDFVDIIDGSEEEVDHIELAKIFFDFESTFPLNILATAWVIDAQGNKIDDLLENNTYIIRSGTAAIPGESTFEIGLTGEQIRLFQDQAAKEIVMSYFLSTGDADSEPVKIKQDAAIKGAVSFDFSGNIPN</sequence>
<reference evidence="1 2" key="1">
    <citation type="journal article" date="2015" name="Microbes Environ.">
        <title>Distribution and evolution of nitrogen fixation genes in the phylum bacteroidetes.</title>
        <authorList>
            <person name="Inoue J."/>
            <person name="Oshima K."/>
            <person name="Suda W."/>
            <person name="Sakamoto M."/>
            <person name="Iino T."/>
            <person name="Noda S."/>
            <person name="Hongoh Y."/>
            <person name="Hattori M."/>
            <person name="Ohkuma M."/>
        </authorList>
    </citation>
    <scope>NUCLEOTIDE SEQUENCE [LARGE SCALE GENOMIC DNA]</scope>
    <source>
        <strain evidence="1">JCM 15548</strain>
    </source>
</reference>
<dbReference type="RefSeq" id="WP_062122617.1">
    <property type="nucleotide sequence ID" value="NZ_BAZW01000005.1"/>
</dbReference>
<evidence type="ECO:0000313" key="1">
    <source>
        <dbReference type="EMBL" id="GAO28909.1"/>
    </source>
</evidence>